<protein>
    <recommendedName>
        <fullName evidence="1">KIB1-4 beta-propeller domain-containing protein</fullName>
    </recommendedName>
</protein>
<dbReference type="PANTHER" id="PTHR44259:SF114">
    <property type="entry name" value="OS06G0707300 PROTEIN"/>
    <property type="match status" value="1"/>
</dbReference>
<accession>A0A7J7MHJ6</accession>
<evidence type="ECO:0000313" key="2">
    <source>
        <dbReference type="EMBL" id="KAF6154337.1"/>
    </source>
</evidence>
<reference evidence="2 3" key="1">
    <citation type="journal article" date="2020" name="IScience">
        <title>Genome Sequencing of the Endangered Kingdonia uniflora (Circaeasteraceae, Ranunculales) Reveals Potential Mechanisms of Evolutionary Specialization.</title>
        <authorList>
            <person name="Sun Y."/>
            <person name="Deng T."/>
            <person name="Zhang A."/>
            <person name="Moore M.J."/>
            <person name="Landis J.B."/>
            <person name="Lin N."/>
            <person name="Zhang H."/>
            <person name="Zhang X."/>
            <person name="Huang J."/>
            <person name="Zhang X."/>
            <person name="Sun H."/>
            <person name="Wang H."/>
        </authorList>
    </citation>
    <scope>NUCLEOTIDE SEQUENCE [LARGE SCALE GENOMIC DNA]</scope>
    <source>
        <strain evidence="2">TB1705</strain>
        <tissue evidence="2">Leaf</tissue>
    </source>
</reference>
<proteinExistence type="predicted"/>
<feature type="domain" description="KIB1-4 beta-propeller" evidence="1">
    <location>
        <begin position="30"/>
        <end position="160"/>
    </location>
</feature>
<dbReference type="InterPro" id="IPR050942">
    <property type="entry name" value="F-box_BR-signaling"/>
</dbReference>
<dbReference type="EMBL" id="JACGCM010001501">
    <property type="protein sequence ID" value="KAF6154337.1"/>
    <property type="molecule type" value="Genomic_DNA"/>
</dbReference>
<comment type="caution">
    <text evidence="2">The sequence shown here is derived from an EMBL/GenBank/DDBJ whole genome shotgun (WGS) entry which is preliminary data.</text>
</comment>
<keyword evidence="3" id="KW-1185">Reference proteome</keyword>
<evidence type="ECO:0000259" key="1">
    <source>
        <dbReference type="Pfam" id="PF03478"/>
    </source>
</evidence>
<dbReference type="PANTHER" id="PTHR44259">
    <property type="entry name" value="OS07G0183000 PROTEIN-RELATED"/>
    <property type="match status" value="1"/>
</dbReference>
<dbReference type="Proteomes" id="UP000541444">
    <property type="component" value="Unassembled WGS sequence"/>
</dbReference>
<name>A0A7J7MHJ6_9MAGN</name>
<dbReference type="AlphaFoldDB" id="A0A7J7MHJ6"/>
<dbReference type="Pfam" id="PF03478">
    <property type="entry name" value="Beta-prop_KIB1-4"/>
    <property type="match status" value="1"/>
</dbReference>
<evidence type="ECO:0000313" key="3">
    <source>
        <dbReference type="Proteomes" id="UP000541444"/>
    </source>
</evidence>
<dbReference type="InterPro" id="IPR005174">
    <property type="entry name" value="KIB1-4_b-propeller"/>
</dbReference>
<organism evidence="2 3">
    <name type="scientific">Kingdonia uniflora</name>
    <dbReference type="NCBI Taxonomy" id="39325"/>
    <lineage>
        <taxon>Eukaryota</taxon>
        <taxon>Viridiplantae</taxon>
        <taxon>Streptophyta</taxon>
        <taxon>Embryophyta</taxon>
        <taxon>Tracheophyta</taxon>
        <taxon>Spermatophyta</taxon>
        <taxon>Magnoliopsida</taxon>
        <taxon>Ranunculales</taxon>
        <taxon>Circaeasteraceae</taxon>
        <taxon>Kingdonia</taxon>
    </lineage>
</organism>
<sequence length="426" mass="47469">MEQYYPSSKKRKLSMVDSKWSELLLELLQGIRSRVLKNSIADYICFGAVLVICDIRTSSVVQQIHLPDSRGEHCHFYLVESSEELLLFAGRLCPNSKEIMGFNAFQLDQSSRKWSEVKNLGGRTVFLSELSSISLLASNHPGTKLNCIYFLPSRVKKHYKVFSLKDDSIEDFPLDAKLYGIVNVLLDSQHQSICTGSKTVQAGDLEEAEERAIFRRLQLAELKKSPNKPIDISDSTGGKSRIGDVPVSGITSFLLLRCYVTGVHYLLLLLPETAAAMLVLSVAVANETAAAAIRSRVLKNSVVDYIRFGVICKPWGSAIVEKPRCLPPQIPLTMISFVVYFKTISSCFYSLDSKNLYRCERERKSNYGMATMGYDHGWMFTVGHDHGWMVTVGYNSLGFAPSLVNPITGDEILLPSLNGLDITVGK</sequence>
<gene>
    <name evidence="2" type="ORF">GIB67_026793</name>
</gene>